<dbReference type="EMBL" id="JBDJNQ010000025">
    <property type="protein sequence ID" value="MEN5380731.1"/>
    <property type="molecule type" value="Genomic_DNA"/>
</dbReference>
<dbReference type="EC" id="2.4.-.-" evidence="5"/>
<evidence type="ECO:0000256" key="3">
    <source>
        <dbReference type="ARBA" id="ARBA00022679"/>
    </source>
</evidence>
<feature type="domain" description="Glycosyltransferase 2-like" evidence="4">
    <location>
        <begin position="9"/>
        <end position="182"/>
    </location>
</feature>
<keyword evidence="3 5" id="KW-0808">Transferase</keyword>
<dbReference type="CDD" id="cd04186">
    <property type="entry name" value="GT_2_like_c"/>
    <property type="match status" value="1"/>
</dbReference>
<evidence type="ECO:0000256" key="1">
    <source>
        <dbReference type="ARBA" id="ARBA00006739"/>
    </source>
</evidence>
<sequence length="301" mass="34372">MTIQPYKLSFITVNYNGLEDTRALLQRINSISFSFLFEIIVIDNGSSQDEFALLKAEFPFITGCYSSVNLGFAGGNNVGIRMSQGDFLYFINNDTLLPMEANTQILAMLAFFEQNPEVGGITPKIKYVEPPEMIQFAGCTPLSKITLRNKQIGYREIDKGQYNRNLQIPYLHGAAMLLPRDVVVQIGLMPEAYFLYYEELDWCCQIAKRYQLYYFAGACIYHKESASTGVDSPFKTFYLTRNRLLFAFRNSSGMTRISSLIYLLLIANTSKMCSFMLNGKRKHIHAMWSATRDAFKLFKSN</sequence>
<evidence type="ECO:0000313" key="6">
    <source>
        <dbReference type="Proteomes" id="UP001409291"/>
    </source>
</evidence>
<gene>
    <name evidence="5" type="ORF">ABE541_25945</name>
</gene>
<evidence type="ECO:0000256" key="2">
    <source>
        <dbReference type="ARBA" id="ARBA00022676"/>
    </source>
</evidence>
<dbReference type="Proteomes" id="UP001409291">
    <property type="component" value="Unassembled WGS sequence"/>
</dbReference>
<dbReference type="PANTHER" id="PTHR43179">
    <property type="entry name" value="RHAMNOSYLTRANSFERASE WBBL"/>
    <property type="match status" value="1"/>
</dbReference>
<keyword evidence="6" id="KW-1185">Reference proteome</keyword>
<dbReference type="RefSeq" id="WP_346583669.1">
    <property type="nucleotide sequence ID" value="NZ_JBDJNQ010000025.1"/>
</dbReference>
<dbReference type="InterPro" id="IPR029044">
    <property type="entry name" value="Nucleotide-diphossugar_trans"/>
</dbReference>
<dbReference type="Gene3D" id="3.90.550.10">
    <property type="entry name" value="Spore Coat Polysaccharide Biosynthesis Protein SpsA, Chain A"/>
    <property type="match status" value="1"/>
</dbReference>
<protein>
    <submittedName>
        <fullName evidence="5">Glycosyltransferase family 2 protein</fullName>
        <ecNumber evidence="5">2.4.-.-</ecNumber>
    </submittedName>
</protein>
<dbReference type="SUPFAM" id="SSF53448">
    <property type="entry name" value="Nucleotide-diphospho-sugar transferases"/>
    <property type="match status" value="1"/>
</dbReference>
<accession>A0ABV0C198</accession>
<comment type="similarity">
    <text evidence="1">Belongs to the glycosyltransferase 2 family.</text>
</comment>
<organism evidence="5 6">
    <name type="scientific">Sphingobacterium kitahiroshimense</name>
    <dbReference type="NCBI Taxonomy" id="470446"/>
    <lineage>
        <taxon>Bacteria</taxon>
        <taxon>Pseudomonadati</taxon>
        <taxon>Bacteroidota</taxon>
        <taxon>Sphingobacteriia</taxon>
        <taxon>Sphingobacteriales</taxon>
        <taxon>Sphingobacteriaceae</taxon>
        <taxon>Sphingobacterium</taxon>
    </lineage>
</organism>
<dbReference type="Pfam" id="PF00535">
    <property type="entry name" value="Glycos_transf_2"/>
    <property type="match status" value="1"/>
</dbReference>
<name>A0ABV0C198_9SPHI</name>
<evidence type="ECO:0000313" key="5">
    <source>
        <dbReference type="EMBL" id="MEN5380731.1"/>
    </source>
</evidence>
<evidence type="ECO:0000259" key="4">
    <source>
        <dbReference type="Pfam" id="PF00535"/>
    </source>
</evidence>
<dbReference type="InterPro" id="IPR001173">
    <property type="entry name" value="Glyco_trans_2-like"/>
</dbReference>
<dbReference type="PANTHER" id="PTHR43179:SF12">
    <property type="entry name" value="GALACTOFURANOSYLTRANSFERASE GLFT2"/>
    <property type="match status" value="1"/>
</dbReference>
<reference evidence="5 6" key="1">
    <citation type="submission" date="2024-04" db="EMBL/GenBank/DDBJ databases">
        <title>WGS of bacteria from Torrens River.</title>
        <authorList>
            <person name="Wyrsch E.R."/>
            <person name="Drigo B."/>
        </authorList>
    </citation>
    <scope>NUCLEOTIDE SEQUENCE [LARGE SCALE GENOMIC DNA]</scope>
    <source>
        <strain evidence="5 6">TWI391</strain>
    </source>
</reference>
<comment type="caution">
    <text evidence="5">The sequence shown here is derived from an EMBL/GenBank/DDBJ whole genome shotgun (WGS) entry which is preliminary data.</text>
</comment>
<keyword evidence="2 5" id="KW-0328">Glycosyltransferase</keyword>
<dbReference type="GO" id="GO:0016757">
    <property type="term" value="F:glycosyltransferase activity"/>
    <property type="evidence" value="ECO:0007669"/>
    <property type="project" value="UniProtKB-KW"/>
</dbReference>
<proteinExistence type="inferred from homology"/>